<organism evidence="1 2">
    <name type="scientific">Reticulomyxa filosa</name>
    <dbReference type="NCBI Taxonomy" id="46433"/>
    <lineage>
        <taxon>Eukaryota</taxon>
        <taxon>Sar</taxon>
        <taxon>Rhizaria</taxon>
        <taxon>Retaria</taxon>
        <taxon>Foraminifera</taxon>
        <taxon>Monothalamids</taxon>
        <taxon>Reticulomyxidae</taxon>
        <taxon>Reticulomyxa</taxon>
    </lineage>
</organism>
<dbReference type="EMBL" id="ASPP01009838">
    <property type="protein sequence ID" value="ETO23583.1"/>
    <property type="molecule type" value="Genomic_DNA"/>
</dbReference>
<keyword evidence="2" id="KW-1185">Reference proteome</keyword>
<comment type="caution">
    <text evidence="1">The sequence shown here is derived from an EMBL/GenBank/DDBJ whole genome shotgun (WGS) entry which is preliminary data.</text>
</comment>
<dbReference type="AlphaFoldDB" id="X6NCF6"/>
<reference evidence="1 2" key="1">
    <citation type="journal article" date="2013" name="Curr. Biol.">
        <title>The Genome of the Foraminiferan Reticulomyxa filosa.</title>
        <authorList>
            <person name="Glockner G."/>
            <person name="Hulsmann N."/>
            <person name="Schleicher M."/>
            <person name="Noegel A.A."/>
            <person name="Eichinger L."/>
            <person name="Gallinger C."/>
            <person name="Pawlowski J."/>
            <person name="Sierra R."/>
            <person name="Euteneuer U."/>
            <person name="Pillet L."/>
            <person name="Moustafa A."/>
            <person name="Platzer M."/>
            <person name="Groth M."/>
            <person name="Szafranski K."/>
            <person name="Schliwa M."/>
        </authorList>
    </citation>
    <scope>NUCLEOTIDE SEQUENCE [LARGE SCALE GENOMIC DNA]</scope>
</reference>
<sequence>MNIMFGKKAEKSDDNIFAIIFQHYWRTLYVHLSKSVRNSDLEEISNRFNDMHSKELVQNLSKDDDKVQFITPKCCIFQKSYQEESKKKSIEDLNNLNLNRYVLIKNITYLNQKKKYLNFLRNINIMSKKFNVSNDLL</sequence>
<accession>X6NCF6</accession>
<evidence type="ECO:0000313" key="1">
    <source>
        <dbReference type="EMBL" id="ETO23583.1"/>
    </source>
</evidence>
<name>X6NCF6_RETFI</name>
<proteinExistence type="predicted"/>
<gene>
    <name evidence="1" type="ORF">RFI_13598</name>
</gene>
<evidence type="ECO:0000313" key="2">
    <source>
        <dbReference type="Proteomes" id="UP000023152"/>
    </source>
</evidence>
<protein>
    <submittedName>
        <fullName evidence="1">Uncharacterized protein</fullName>
    </submittedName>
</protein>
<dbReference type="Proteomes" id="UP000023152">
    <property type="component" value="Unassembled WGS sequence"/>
</dbReference>